<dbReference type="Gene3D" id="3.90.1570.10">
    <property type="entry name" value="tt1808, chain A"/>
    <property type="match status" value="1"/>
</dbReference>
<protein>
    <recommendedName>
        <fullName evidence="1">Putative restriction endonuclease domain-containing protein</fullName>
    </recommendedName>
</protein>
<organism evidence="2 3">
    <name type="scientific">Streptomyces himastatinicus ATCC 53653</name>
    <dbReference type="NCBI Taxonomy" id="457427"/>
    <lineage>
        <taxon>Bacteria</taxon>
        <taxon>Bacillati</taxon>
        <taxon>Actinomycetota</taxon>
        <taxon>Actinomycetes</taxon>
        <taxon>Kitasatosporales</taxon>
        <taxon>Streptomycetaceae</taxon>
        <taxon>Streptomyces</taxon>
        <taxon>Streptomyces violaceusniger group</taxon>
    </lineage>
</organism>
<dbReference type="HOGENOM" id="CLU_076312_4_1_11"/>
<evidence type="ECO:0000313" key="2">
    <source>
        <dbReference type="EMBL" id="EFL22635.1"/>
    </source>
</evidence>
<dbReference type="EMBL" id="GG657754">
    <property type="protein sequence ID" value="EFL22635.1"/>
    <property type="molecule type" value="Genomic_DNA"/>
</dbReference>
<dbReference type="Proteomes" id="UP000003963">
    <property type="component" value="Unassembled WGS sequence"/>
</dbReference>
<dbReference type="CDD" id="cd06260">
    <property type="entry name" value="DUF820-like"/>
    <property type="match status" value="1"/>
</dbReference>
<evidence type="ECO:0000259" key="1">
    <source>
        <dbReference type="Pfam" id="PF05685"/>
    </source>
</evidence>
<dbReference type="Pfam" id="PF05685">
    <property type="entry name" value="Uma2"/>
    <property type="match status" value="1"/>
</dbReference>
<feature type="non-terminal residue" evidence="2">
    <location>
        <position position="145"/>
    </location>
</feature>
<dbReference type="InterPro" id="IPR008538">
    <property type="entry name" value="Uma2"/>
</dbReference>
<dbReference type="InterPro" id="IPR011335">
    <property type="entry name" value="Restrct_endonuc-II-like"/>
</dbReference>
<feature type="domain" description="Putative restriction endonuclease" evidence="1">
    <location>
        <begin position="30"/>
        <end position="145"/>
    </location>
</feature>
<reference evidence="2 3" key="1">
    <citation type="submission" date="2009-02" db="EMBL/GenBank/DDBJ databases">
        <title>Annotation of Streptomyces hygroscopicus strain ATCC 53653.</title>
        <authorList>
            <consortium name="The Broad Institute Genome Sequencing Platform"/>
            <consortium name="Broad Institute Microbial Sequencing Center"/>
            <person name="Fischbach M."/>
            <person name="Godfrey P."/>
            <person name="Ward D."/>
            <person name="Young S."/>
            <person name="Zeng Q."/>
            <person name="Koehrsen M."/>
            <person name="Alvarado L."/>
            <person name="Berlin A.M."/>
            <person name="Bochicchio J."/>
            <person name="Borenstein D."/>
            <person name="Chapman S.B."/>
            <person name="Chen Z."/>
            <person name="Engels R."/>
            <person name="Freedman E."/>
            <person name="Gellesch M."/>
            <person name="Goldberg J."/>
            <person name="Griggs A."/>
            <person name="Gujja S."/>
            <person name="Heilman E.R."/>
            <person name="Heiman D.I."/>
            <person name="Hepburn T.A."/>
            <person name="Howarth C."/>
            <person name="Jen D."/>
            <person name="Larson L."/>
            <person name="Lewis B."/>
            <person name="Mehta T."/>
            <person name="Park D."/>
            <person name="Pearson M."/>
            <person name="Richards J."/>
            <person name="Roberts A."/>
            <person name="Saif S."/>
            <person name="Shea T.D."/>
            <person name="Shenoy N."/>
            <person name="Sisk P."/>
            <person name="Stolte C."/>
            <person name="Sykes S.N."/>
            <person name="Thomson T."/>
            <person name="Walk T."/>
            <person name="White J."/>
            <person name="Yandava C."/>
            <person name="Straight P."/>
            <person name="Clardy J."/>
            <person name="Hung D."/>
            <person name="Kolter R."/>
            <person name="Mekalanos J."/>
            <person name="Walker S."/>
            <person name="Walsh C.T."/>
            <person name="Wieland-Brown L.C."/>
            <person name="Haas B."/>
            <person name="Nusbaum C."/>
            <person name="Birren B."/>
        </authorList>
    </citation>
    <scope>NUCLEOTIDE SEQUENCE [LARGE SCALE GENOMIC DNA]</scope>
    <source>
        <strain evidence="2 3">ATCC 53653</strain>
    </source>
</reference>
<dbReference type="SUPFAM" id="SSF52980">
    <property type="entry name" value="Restriction endonuclease-like"/>
    <property type="match status" value="1"/>
</dbReference>
<evidence type="ECO:0000313" key="3">
    <source>
        <dbReference type="Proteomes" id="UP000003963"/>
    </source>
</evidence>
<keyword evidence="3" id="KW-1185">Reference proteome</keyword>
<dbReference type="AlphaFoldDB" id="D9W8C8"/>
<sequence>MSAQPHSDTASYAVDDPETALKYAVQHVRGNRVQIIEGVIETGAARSLSPTWGHEKAADKIRNQIAPTVSKLGCVSGSGNLDLPGSNNWYVPDVAVVPEDLADTTALVPDQTLLVVEITSDSNGDTDRIVKRRRYAEYGAPLYLL</sequence>
<name>D9W8C8_9ACTN</name>
<gene>
    <name evidence="2" type="ORF">SSOG_02349</name>
</gene>
<proteinExistence type="predicted"/>
<dbReference type="InterPro" id="IPR012296">
    <property type="entry name" value="Nuclease_put_TT1808"/>
</dbReference>
<accession>D9W8C8</accession>